<feature type="region of interest" description="Disordered" evidence="1">
    <location>
        <begin position="1"/>
        <end position="44"/>
    </location>
</feature>
<feature type="compositionally biased region" description="Gly residues" evidence="1">
    <location>
        <begin position="20"/>
        <end position="39"/>
    </location>
</feature>
<dbReference type="EMBL" id="MFMM01000001">
    <property type="protein sequence ID" value="OGG85380.1"/>
    <property type="molecule type" value="Genomic_DNA"/>
</dbReference>
<evidence type="ECO:0000256" key="1">
    <source>
        <dbReference type="SAM" id="MobiDB-lite"/>
    </source>
</evidence>
<comment type="caution">
    <text evidence="2">The sequence shown here is derived from an EMBL/GenBank/DDBJ whole genome shotgun (WGS) entry which is preliminary data.</text>
</comment>
<evidence type="ECO:0000313" key="3">
    <source>
        <dbReference type="Proteomes" id="UP000177325"/>
    </source>
</evidence>
<dbReference type="Proteomes" id="UP000177325">
    <property type="component" value="Unassembled WGS sequence"/>
</dbReference>
<protein>
    <submittedName>
        <fullName evidence="2">Uncharacterized protein</fullName>
    </submittedName>
</protein>
<reference evidence="2 3" key="1">
    <citation type="journal article" date="2016" name="Nat. Commun.">
        <title>Thousands of microbial genomes shed light on interconnected biogeochemical processes in an aquifer system.</title>
        <authorList>
            <person name="Anantharaman K."/>
            <person name="Brown C.T."/>
            <person name="Hug L.A."/>
            <person name="Sharon I."/>
            <person name="Castelle C.J."/>
            <person name="Probst A.J."/>
            <person name="Thomas B.C."/>
            <person name="Singh A."/>
            <person name="Wilkins M.J."/>
            <person name="Karaoz U."/>
            <person name="Brodie E.L."/>
            <person name="Williams K.H."/>
            <person name="Hubbard S.S."/>
            <person name="Banfield J.F."/>
        </authorList>
    </citation>
    <scope>NUCLEOTIDE SEQUENCE [LARGE SCALE GENOMIC DNA]</scope>
</reference>
<organism evidence="2 3">
    <name type="scientific">Candidatus Kaiserbacteria bacterium RIFCSPLOWO2_12_FULL_45_26</name>
    <dbReference type="NCBI Taxonomy" id="1798525"/>
    <lineage>
        <taxon>Bacteria</taxon>
        <taxon>Candidatus Kaiseribacteriota</taxon>
    </lineage>
</organism>
<feature type="compositionally biased region" description="Gly residues" evidence="1">
    <location>
        <begin position="1"/>
        <end position="12"/>
    </location>
</feature>
<name>A0A1F6FHP3_9BACT</name>
<gene>
    <name evidence="2" type="ORF">A3G90_05015</name>
</gene>
<sequence length="83" mass="8351">MNGQAGADGVGAGRATTAGLGHGGCRSKGQGGQGGGDGGTGERTEVHGRLLKGCQVEVWKLPRWRPPESPAEARALKVGAFLN</sequence>
<evidence type="ECO:0000313" key="2">
    <source>
        <dbReference type="EMBL" id="OGG85380.1"/>
    </source>
</evidence>
<dbReference type="AlphaFoldDB" id="A0A1F6FHP3"/>
<proteinExistence type="predicted"/>
<accession>A0A1F6FHP3</accession>